<dbReference type="PROSITE" id="PS51755">
    <property type="entry name" value="OMPR_PHOB"/>
    <property type="match status" value="1"/>
</dbReference>
<evidence type="ECO:0000256" key="4">
    <source>
        <dbReference type="PROSITE-ProRule" id="PRU01091"/>
    </source>
</evidence>
<dbReference type="InterPro" id="IPR016032">
    <property type="entry name" value="Sig_transdc_resp-reg_C-effctor"/>
</dbReference>
<keyword evidence="2" id="KW-0902">Two-component regulatory system</keyword>
<sequence length="145" mass="17083">MNSIGRILIVEFSERDDLAFDEVMQVLNQHSNFEQLQLKNMSMLSLPGLDIYPDRRKVYRNSNEISLTTKEFEIFYLLVVNKGRVLTYDQIYHKVWNEDTIGNEKNAVKCHIRNIRDKLDVTMPEAPFTIKCVREIGYCFEVNSE</sequence>
<organism evidence="6 7">
    <name type="scientific">Eubacterium plexicaudatum ASF492</name>
    <dbReference type="NCBI Taxonomy" id="1235802"/>
    <lineage>
        <taxon>Bacteria</taxon>
        <taxon>Bacillati</taxon>
        <taxon>Bacillota</taxon>
        <taxon>Clostridia</taxon>
        <taxon>Eubacteriales</taxon>
        <taxon>Eubacteriaceae</taxon>
        <taxon>Eubacterium</taxon>
    </lineage>
</organism>
<comment type="caution">
    <text evidence="6">The sequence shown here is derived from an EMBL/GenBank/DDBJ whole genome shotgun (WGS) entry which is preliminary data.</text>
</comment>
<dbReference type="GO" id="GO:0000976">
    <property type="term" value="F:transcription cis-regulatory region binding"/>
    <property type="evidence" value="ECO:0007669"/>
    <property type="project" value="TreeGrafter"/>
</dbReference>
<evidence type="ECO:0000256" key="2">
    <source>
        <dbReference type="ARBA" id="ARBA00023012"/>
    </source>
</evidence>
<evidence type="ECO:0000256" key="3">
    <source>
        <dbReference type="ARBA" id="ARBA00023125"/>
    </source>
</evidence>
<evidence type="ECO:0000313" key="6">
    <source>
        <dbReference type="EMBL" id="EMZ19833.1"/>
    </source>
</evidence>
<dbReference type="STRING" id="1235802.C823_05307"/>
<dbReference type="PATRIC" id="fig|1235802.3.peg.5597"/>
<dbReference type="AlphaFoldDB" id="N2A097"/>
<evidence type="ECO:0000313" key="7">
    <source>
        <dbReference type="Proteomes" id="UP000012589"/>
    </source>
</evidence>
<dbReference type="InterPro" id="IPR001867">
    <property type="entry name" value="OmpR/PhoB-type_DNA-bd"/>
</dbReference>
<keyword evidence="7" id="KW-1185">Reference proteome</keyword>
<dbReference type="Proteomes" id="UP000012589">
    <property type="component" value="Unassembled WGS sequence"/>
</dbReference>
<dbReference type="GO" id="GO:0032993">
    <property type="term" value="C:protein-DNA complex"/>
    <property type="evidence" value="ECO:0007669"/>
    <property type="project" value="TreeGrafter"/>
</dbReference>
<dbReference type="Pfam" id="PF00486">
    <property type="entry name" value="Trans_reg_C"/>
    <property type="match status" value="1"/>
</dbReference>
<dbReference type="EMBL" id="AQFT01000158">
    <property type="protein sequence ID" value="EMZ19833.1"/>
    <property type="molecule type" value="Genomic_DNA"/>
</dbReference>
<dbReference type="SUPFAM" id="SSF46894">
    <property type="entry name" value="C-terminal effector domain of the bipartite response regulators"/>
    <property type="match status" value="1"/>
</dbReference>
<accession>N2A097</accession>
<dbReference type="PANTHER" id="PTHR48111">
    <property type="entry name" value="REGULATOR OF RPOS"/>
    <property type="match status" value="1"/>
</dbReference>
<feature type="domain" description="OmpR/PhoB-type" evidence="5">
    <location>
        <begin position="41"/>
        <end position="142"/>
    </location>
</feature>
<feature type="DNA-binding region" description="OmpR/PhoB-type" evidence="4">
    <location>
        <begin position="41"/>
        <end position="142"/>
    </location>
</feature>
<evidence type="ECO:0000256" key="1">
    <source>
        <dbReference type="ARBA" id="ARBA00022553"/>
    </source>
</evidence>
<dbReference type="GO" id="GO:0005829">
    <property type="term" value="C:cytosol"/>
    <property type="evidence" value="ECO:0007669"/>
    <property type="project" value="TreeGrafter"/>
</dbReference>
<evidence type="ECO:0000259" key="5">
    <source>
        <dbReference type="PROSITE" id="PS51755"/>
    </source>
</evidence>
<gene>
    <name evidence="6" type="ORF">C823_05307</name>
</gene>
<keyword evidence="1" id="KW-0597">Phosphoprotein</keyword>
<proteinExistence type="predicted"/>
<dbReference type="HOGENOM" id="CLU_000445_101_0_9"/>
<dbReference type="SMART" id="SM00862">
    <property type="entry name" value="Trans_reg_C"/>
    <property type="match status" value="1"/>
</dbReference>
<dbReference type="CDD" id="cd00383">
    <property type="entry name" value="trans_reg_C"/>
    <property type="match status" value="1"/>
</dbReference>
<protein>
    <recommendedName>
        <fullName evidence="5">OmpR/PhoB-type domain-containing protein</fullName>
    </recommendedName>
</protein>
<dbReference type="Gene3D" id="1.10.10.10">
    <property type="entry name" value="Winged helix-like DNA-binding domain superfamily/Winged helix DNA-binding domain"/>
    <property type="match status" value="1"/>
</dbReference>
<dbReference type="InterPro" id="IPR039420">
    <property type="entry name" value="WalR-like"/>
</dbReference>
<reference evidence="6 7" key="1">
    <citation type="journal article" date="2014" name="Genome Announc.">
        <title>Draft genome sequences of the altered schaedler flora, a defined bacterial community from gnotobiotic mice.</title>
        <authorList>
            <person name="Wannemuehler M.J."/>
            <person name="Overstreet A.M."/>
            <person name="Ward D.V."/>
            <person name="Phillips G.J."/>
        </authorList>
    </citation>
    <scope>NUCLEOTIDE SEQUENCE [LARGE SCALE GENOMIC DNA]</scope>
    <source>
        <strain evidence="6 7">ASF492</strain>
    </source>
</reference>
<dbReference type="GO" id="GO:0006355">
    <property type="term" value="P:regulation of DNA-templated transcription"/>
    <property type="evidence" value="ECO:0007669"/>
    <property type="project" value="InterPro"/>
</dbReference>
<name>N2A097_9FIRM</name>
<keyword evidence="3 4" id="KW-0238">DNA-binding</keyword>
<dbReference type="GO" id="GO:0000156">
    <property type="term" value="F:phosphorelay response regulator activity"/>
    <property type="evidence" value="ECO:0007669"/>
    <property type="project" value="TreeGrafter"/>
</dbReference>
<dbReference type="InterPro" id="IPR036388">
    <property type="entry name" value="WH-like_DNA-bd_sf"/>
</dbReference>
<dbReference type="eggNOG" id="COG0745">
    <property type="taxonomic scope" value="Bacteria"/>
</dbReference>
<dbReference type="PANTHER" id="PTHR48111:SF40">
    <property type="entry name" value="PHOSPHATE REGULON TRANSCRIPTIONAL REGULATORY PROTEIN PHOB"/>
    <property type="match status" value="1"/>
</dbReference>